<evidence type="ECO:0000259" key="5">
    <source>
        <dbReference type="Pfam" id="PF07715"/>
    </source>
</evidence>
<dbReference type="InterPro" id="IPR012910">
    <property type="entry name" value="Plug_dom"/>
</dbReference>
<dbReference type="RefSeq" id="WP_266014308.1">
    <property type="nucleotide sequence ID" value="NZ_JAPFQP010000004.1"/>
</dbReference>
<protein>
    <submittedName>
        <fullName evidence="6">TonB-dependent receptor plug domain-containing protein</fullName>
    </submittedName>
</protein>
<dbReference type="InterPro" id="IPR008969">
    <property type="entry name" value="CarboxyPept-like_regulatory"/>
</dbReference>
<proteinExistence type="predicted"/>
<sequence>MRNKLILLFIVLLMPVCNTLYGQQTAQDKPLLEVLNILQERFQVQFNYASDIVEGKQVILPQISEDINDIVKELQNQTGLNFEFISDRIISIRESAGMICGRIRDKDTGKPVPFTTIQVDGQGTVANEEGYFELAIENSSQQIILRHIGHKTLRREARFFNPGDCAIIYLVPEQEQLAEIILSDYLIRGLDKLDNGSFQLDFDKFSILPGLVEEDVLQSVQALPGIHSVDETVSNINIRGGSNDQNLIIWDDIKMYQSGHFFGLISMYNPQITQRVSLQKNGTSASLTDGVSGTIAMQTRQNINPDFKGSLGINLIDANGFADVPLGKNSSVQFAARKAISDFVETPTYTEYFERIAQDTEIESNVVSVSNSNIEFDFYDASMRLLFQPSDKDFIRLNFIHTANEVVFNESAQVNNSEEIRESSLNQRSIAGGVFYKRRWSPGLSTELSVYETDYKLRAINANILDSQRFLQENIISETGARFLASYQLRGNLVWRNGYHFVETKITNLDDVDNPVFRRLVGEVLRTHGVFSELGWKLPATGTSLNAGMRFNHLEKFSRQLWEPRLSFNQRIGAYINLEVLGEFKHQNTSQIINFQNDFLGIEKRRWQLSNNEDIPIIQSKQGSIGLSYRNNGWLVNTVGYLKKVDGITTQSQGFQDRYEFVRSSGEYEASGLELLLRKQLSNWNMWMSYGYLDSQYIFPELQEPEFRSNFDITHALSSGLTFSTESLHLAAGFNWRTGKPYTQPQTGSEVTDGELNFADVNGERVEDYLRVDISAIYNTNLGNNTGLQAGLSVWNILDRENTLNTYYRLDNLENPQQIDQKSLGITPNLTLKFLFN</sequence>
<accession>A0AAE3MNZ3</accession>
<feature type="signal peptide" evidence="4">
    <location>
        <begin position="1"/>
        <end position="22"/>
    </location>
</feature>
<evidence type="ECO:0000256" key="4">
    <source>
        <dbReference type="SAM" id="SignalP"/>
    </source>
</evidence>
<keyword evidence="6" id="KW-0675">Receptor</keyword>
<dbReference type="SUPFAM" id="SSF56935">
    <property type="entry name" value="Porins"/>
    <property type="match status" value="1"/>
</dbReference>
<comment type="subcellular location">
    <subcellularLocation>
        <location evidence="1">Cell outer membrane</location>
    </subcellularLocation>
</comment>
<comment type="caution">
    <text evidence="6">The sequence shown here is derived from an EMBL/GenBank/DDBJ whole genome shotgun (WGS) entry which is preliminary data.</text>
</comment>
<dbReference type="EMBL" id="JAPFQP010000004">
    <property type="protein sequence ID" value="MCX2720337.1"/>
    <property type="molecule type" value="Genomic_DNA"/>
</dbReference>
<dbReference type="GO" id="GO:0009279">
    <property type="term" value="C:cell outer membrane"/>
    <property type="evidence" value="ECO:0007669"/>
    <property type="project" value="UniProtKB-SubCell"/>
</dbReference>
<keyword evidence="7" id="KW-1185">Reference proteome</keyword>
<dbReference type="Pfam" id="PF13715">
    <property type="entry name" value="CarbopepD_reg_2"/>
    <property type="match status" value="1"/>
</dbReference>
<organism evidence="6 7">
    <name type="scientific">Lentiprolixibacter aurantiacus</name>
    <dbReference type="NCBI Taxonomy" id="2993939"/>
    <lineage>
        <taxon>Bacteria</taxon>
        <taxon>Pseudomonadati</taxon>
        <taxon>Bacteroidota</taxon>
        <taxon>Flavobacteriia</taxon>
        <taxon>Flavobacteriales</taxon>
        <taxon>Flavobacteriaceae</taxon>
        <taxon>Lentiprolixibacter</taxon>
    </lineage>
</organism>
<dbReference type="Proteomes" id="UP001207116">
    <property type="component" value="Unassembled WGS sequence"/>
</dbReference>
<evidence type="ECO:0000313" key="6">
    <source>
        <dbReference type="EMBL" id="MCX2720337.1"/>
    </source>
</evidence>
<keyword evidence="4" id="KW-0732">Signal</keyword>
<dbReference type="InterPro" id="IPR036942">
    <property type="entry name" value="Beta-barrel_TonB_sf"/>
</dbReference>
<feature type="domain" description="TonB-dependent receptor plug" evidence="5">
    <location>
        <begin position="215"/>
        <end position="288"/>
    </location>
</feature>
<evidence type="ECO:0000256" key="3">
    <source>
        <dbReference type="ARBA" id="ARBA00023237"/>
    </source>
</evidence>
<dbReference type="InterPro" id="IPR037066">
    <property type="entry name" value="Plug_dom_sf"/>
</dbReference>
<dbReference type="Pfam" id="PF07715">
    <property type="entry name" value="Plug"/>
    <property type="match status" value="1"/>
</dbReference>
<gene>
    <name evidence="6" type="ORF">OO016_12045</name>
</gene>
<evidence type="ECO:0000313" key="7">
    <source>
        <dbReference type="Proteomes" id="UP001207116"/>
    </source>
</evidence>
<evidence type="ECO:0000256" key="2">
    <source>
        <dbReference type="ARBA" id="ARBA00023136"/>
    </source>
</evidence>
<dbReference type="Gene3D" id="2.170.130.10">
    <property type="entry name" value="TonB-dependent receptor, plug domain"/>
    <property type="match status" value="1"/>
</dbReference>
<name>A0AAE3MNZ3_9FLAO</name>
<keyword evidence="2" id="KW-0472">Membrane</keyword>
<dbReference type="Gene3D" id="2.40.170.20">
    <property type="entry name" value="TonB-dependent receptor, beta-barrel domain"/>
    <property type="match status" value="1"/>
</dbReference>
<reference evidence="6" key="1">
    <citation type="submission" date="2022-11" db="EMBL/GenBank/DDBJ databases">
        <title>The characterization of three novel Bacteroidetes species and genomic analysis of their roles in tidal elemental geochemical cycles.</title>
        <authorList>
            <person name="Ma K.-J."/>
        </authorList>
    </citation>
    <scope>NUCLEOTIDE SEQUENCE</scope>
    <source>
        <strain evidence="6">M415</strain>
    </source>
</reference>
<evidence type="ECO:0000256" key="1">
    <source>
        <dbReference type="ARBA" id="ARBA00004442"/>
    </source>
</evidence>
<keyword evidence="3" id="KW-0998">Cell outer membrane</keyword>
<dbReference type="SUPFAM" id="SSF49464">
    <property type="entry name" value="Carboxypeptidase regulatory domain-like"/>
    <property type="match status" value="1"/>
</dbReference>
<feature type="chain" id="PRO_5042290348" evidence="4">
    <location>
        <begin position="23"/>
        <end position="837"/>
    </location>
</feature>
<dbReference type="AlphaFoldDB" id="A0AAE3MNZ3"/>